<sequence length="212" mass="23535">MRALCLLILLAWVLPAHATPTPGTYPIDSRQSRIDLFTGRAGLLRHKGHMHSVSATRLRGTIEVQEDRSAAGYLVLSASELVVDAPEVRARRGGEFLKPISAQDAEATRKNMLSERLLHAARFPDIVVSMTIPDVQASSPVFNLDIIVRGRAFRKVVRGGSLQVIDDRVIATADFHLSHRDLGLKPFSAVYGMLRVARRIEFSVEVHARRQQ</sequence>
<protein>
    <recommendedName>
        <fullName evidence="4">Lipid/polyisoprenoid-binding YceI-like domain-containing protein</fullName>
    </recommendedName>
</protein>
<keyword evidence="1" id="KW-0732">Signal</keyword>
<gene>
    <name evidence="2" type="ORF">MNKW57_00890</name>
</gene>
<feature type="chain" id="PRO_5047046611" description="Lipid/polyisoprenoid-binding YceI-like domain-containing protein" evidence="1">
    <location>
        <begin position="19"/>
        <end position="212"/>
    </location>
</feature>
<evidence type="ECO:0000313" key="3">
    <source>
        <dbReference type="Proteomes" id="UP001224392"/>
    </source>
</evidence>
<comment type="caution">
    <text evidence="2">The sequence shown here is derived from an EMBL/GenBank/DDBJ whole genome shotgun (WGS) entry which is preliminary data.</text>
</comment>
<dbReference type="InterPro" id="IPR036761">
    <property type="entry name" value="TTHA0802/YceI-like_sf"/>
</dbReference>
<name>A0ABQ6LUL4_9GAMM</name>
<accession>A0ABQ6LUL4</accession>
<evidence type="ECO:0000256" key="1">
    <source>
        <dbReference type="SAM" id="SignalP"/>
    </source>
</evidence>
<dbReference type="EMBL" id="BSYJ01000001">
    <property type="protein sequence ID" value="GMG85768.1"/>
    <property type="molecule type" value="Genomic_DNA"/>
</dbReference>
<organism evidence="2 3">
    <name type="scientific">Biformimicrobium ophioploci</name>
    <dbReference type="NCBI Taxonomy" id="3036711"/>
    <lineage>
        <taxon>Bacteria</taxon>
        <taxon>Pseudomonadati</taxon>
        <taxon>Pseudomonadota</taxon>
        <taxon>Gammaproteobacteria</taxon>
        <taxon>Cellvibrionales</taxon>
        <taxon>Microbulbiferaceae</taxon>
        <taxon>Biformimicrobium</taxon>
    </lineage>
</organism>
<evidence type="ECO:0000313" key="2">
    <source>
        <dbReference type="EMBL" id="GMG85768.1"/>
    </source>
</evidence>
<keyword evidence="3" id="KW-1185">Reference proteome</keyword>
<dbReference type="Proteomes" id="UP001224392">
    <property type="component" value="Unassembled WGS sequence"/>
</dbReference>
<dbReference type="SUPFAM" id="SSF101874">
    <property type="entry name" value="YceI-like"/>
    <property type="match status" value="1"/>
</dbReference>
<evidence type="ECO:0008006" key="4">
    <source>
        <dbReference type="Google" id="ProtNLM"/>
    </source>
</evidence>
<reference evidence="2 3" key="1">
    <citation type="submission" date="2023-04" db="EMBL/GenBank/DDBJ databases">
        <title>Marinobulbifer ophiurae gen. nov., sp. Nov., isolate from tissue of brittle star Ophioplocus japonicus.</title>
        <authorList>
            <person name="Kawano K."/>
            <person name="Sawayama S."/>
            <person name="Nakagawa S."/>
        </authorList>
    </citation>
    <scope>NUCLEOTIDE SEQUENCE [LARGE SCALE GENOMIC DNA]</scope>
    <source>
        <strain evidence="2 3">NKW57</strain>
    </source>
</reference>
<feature type="signal peptide" evidence="1">
    <location>
        <begin position="1"/>
        <end position="18"/>
    </location>
</feature>
<proteinExistence type="predicted"/>
<dbReference type="Gene3D" id="2.40.128.110">
    <property type="entry name" value="Lipid/polyisoprenoid-binding, YceI-like"/>
    <property type="match status" value="1"/>
</dbReference>